<keyword evidence="1" id="KW-0812">Transmembrane</keyword>
<keyword evidence="1" id="KW-0472">Membrane</keyword>
<feature type="transmembrane region" description="Helical" evidence="1">
    <location>
        <begin position="79"/>
        <end position="103"/>
    </location>
</feature>
<evidence type="ECO:0008006" key="4">
    <source>
        <dbReference type="Google" id="ProtNLM"/>
    </source>
</evidence>
<evidence type="ECO:0000313" key="2">
    <source>
        <dbReference type="EMBL" id="MFC4411450.1"/>
    </source>
</evidence>
<comment type="caution">
    <text evidence="2">The sequence shown here is derived from an EMBL/GenBank/DDBJ whole genome shotgun (WGS) entry which is preliminary data.</text>
</comment>
<protein>
    <recommendedName>
        <fullName evidence="4">Yip1 domain-containing protein</fullName>
    </recommendedName>
</protein>
<feature type="transmembrane region" description="Helical" evidence="1">
    <location>
        <begin position="124"/>
        <end position="151"/>
    </location>
</feature>
<sequence>MNEKRDENKEDILSVLKDPDLKKVLNFNRFHQLLFATKKYKDLISEKEAFFNFLLSIGVLVLVHIFYNQSRQDFFNSVLTLIPVFIGGMFTILGLSLAGLAIVTATIGEKFITKLVKEKKLYSLIDIIFSFYFAGAIISLTIIILLLTYFIIMTVSYFNIVWFSVVSFINIYFTFFSLIYSVMLLGTCIRLLLVKYAIEKKLGEENKE</sequence>
<keyword evidence="3" id="KW-1185">Reference proteome</keyword>
<keyword evidence="1" id="KW-1133">Transmembrane helix</keyword>
<feature type="transmembrane region" description="Helical" evidence="1">
    <location>
        <begin position="49"/>
        <end position="67"/>
    </location>
</feature>
<organism evidence="2 3">
    <name type="scientific">Chungangia koreensis</name>
    <dbReference type="NCBI Taxonomy" id="752657"/>
    <lineage>
        <taxon>Bacteria</taxon>
        <taxon>Bacillati</taxon>
        <taxon>Bacillota</taxon>
        <taxon>Bacilli</taxon>
        <taxon>Lactobacillales</taxon>
        <taxon>Chungangia</taxon>
    </lineage>
</organism>
<evidence type="ECO:0000313" key="3">
    <source>
        <dbReference type="Proteomes" id="UP001595817"/>
    </source>
</evidence>
<dbReference type="Proteomes" id="UP001595817">
    <property type="component" value="Unassembled WGS sequence"/>
</dbReference>
<dbReference type="EMBL" id="JBHSEC010000020">
    <property type="protein sequence ID" value="MFC4411450.1"/>
    <property type="molecule type" value="Genomic_DNA"/>
</dbReference>
<accession>A0ABV8X7P6</accession>
<name>A0ABV8X7P6_9LACT</name>
<proteinExistence type="predicted"/>
<evidence type="ECO:0000256" key="1">
    <source>
        <dbReference type="SAM" id="Phobius"/>
    </source>
</evidence>
<dbReference type="RefSeq" id="WP_378156410.1">
    <property type="nucleotide sequence ID" value="NZ_JBHSEC010000020.1"/>
</dbReference>
<reference evidence="3" key="1">
    <citation type="journal article" date="2019" name="Int. J. Syst. Evol. Microbiol.">
        <title>The Global Catalogue of Microorganisms (GCM) 10K type strain sequencing project: providing services to taxonomists for standard genome sequencing and annotation.</title>
        <authorList>
            <consortium name="The Broad Institute Genomics Platform"/>
            <consortium name="The Broad Institute Genome Sequencing Center for Infectious Disease"/>
            <person name="Wu L."/>
            <person name="Ma J."/>
        </authorList>
    </citation>
    <scope>NUCLEOTIDE SEQUENCE [LARGE SCALE GENOMIC DNA]</scope>
    <source>
        <strain evidence="3">CCUG 59778</strain>
    </source>
</reference>
<feature type="transmembrane region" description="Helical" evidence="1">
    <location>
        <begin position="171"/>
        <end position="193"/>
    </location>
</feature>
<gene>
    <name evidence="2" type="ORF">ACFOZY_13565</name>
</gene>